<reference evidence="1 2" key="1">
    <citation type="journal article" date="2018" name="Mol. Biol. Evol.">
        <title>Analysis of the draft genome of the red seaweed Gracilariopsis chorda provides insights into genome size evolution in Rhodophyta.</title>
        <authorList>
            <person name="Lee J."/>
            <person name="Yang E.C."/>
            <person name="Graf L."/>
            <person name="Yang J.H."/>
            <person name="Qiu H."/>
            <person name="Zel Zion U."/>
            <person name="Chan C.X."/>
            <person name="Stephens T.G."/>
            <person name="Weber A.P.M."/>
            <person name="Boo G.H."/>
            <person name="Boo S.M."/>
            <person name="Kim K.M."/>
            <person name="Shin Y."/>
            <person name="Jung M."/>
            <person name="Lee S.J."/>
            <person name="Yim H.S."/>
            <person name="Lee J.H."/>
            <person name="Bhattacharya D."/>
            <person name="Yoon H.S."/>
        </authorList>
    </citation>
    <scope>NUCLEOTIDE SEQUENCE [LARGE SCALE GENOMIC DNA]</scope>
    <source>
        <strain evidence="1 2">SKKU-2015</strain>
        <tissue evidence="1">Whole body</tissue>
    </source>
</reference>
<sequence length="181" mass="20867">MLFSLACGRYCYIYDFGSRSKMCGVPRAMFLGMQFIKWSVAYLWFGSDEPELVPNRVLVRGKNLVPFWENEVIPHKIEKDTKQKIRYFSSFAKELGVRSVNLHGVYGKLSDIDGCKELHVKMVREWLELLETAHESKLDFASWMTSCGFALYDSESTVEQLTETQRWIASVTSSKAQNNPN</sequence>
<protein>
    <submittedName>
        <fullName evidence="1">Uncharacterized protein</fullName>
    </submittedName>
</protein>
<dbReference type="AlphaFoldDB" id="A0A2V3IYZ4"/>
<name>A0A2V3IYZ4_9FLOR</name>
<dbReference type="Proteomes" id="UP000247409">
    <property type="component" value="Unassembled WGS sequence"/>
</dbReference>
<proteinExistence type="predicted"/>
<evidence type="ECO:0000313" key="2">
    <source>
        <dbReference type="Proteomes" id="UP000247409"/>
    </source>
</evidence>
<dbReference type="OrthoDB" id="5682at2759"/>
<keyword evidence="2" id="KW-1185">Reference proteome</keyword>
<dbReference type="EMBL" id="NBIV01000031">
    <property type="protein sequence ID" value="PXF46907.1"/>
    <property type="molecule type" value="Genomic_DNA"/>
</dbReference>
<gene>
    <name evidence="1" type="ORF">BWQ96_03245</name>
</gene>
<evidence type="ECO:0000313" key="1">
    <source>
        <dbReference type="EMBL" id="PXF46907.1"/>
    </source>
</evidence>
<accession>A0A2V3IYZ4</accession>
<comment type="caution">
    <text evidence="1">The sequence shown here is derived from an EMBL/GenBank/DDBJ whole genome shotgun (WGS) entry which is preliminary data.</text>
</comment>
<organism evidence="1 2">
    <name type="scientific">Gracilariopsis chorda</name>
    <dbReference type="NCBI Taxonomy" id="448386"/>
    <lineage>
        <taxon>Eukaryota</taxon>
        <taxon>Rhodophyta</taxon>
        <taxon>Florideophyceae</taxon>
        <taxon>Rhodymeniophycidae</taxon>
        <taxon>Gracilariales</taxon>
        <taxon>Gracilariaceae</taxon>
        <taxon>Gracilariopsis</taxon>
    </lineage>
</organism>